<keyword evidence="1" id="KW-0812">Transmembrane</keyword>
<keyword evidence="1" id="KW-0472">Membrane</keyword>
<name>A0A6B3QYM2_9FLAO</name>
<protein>
    <submittedName>
        <fullName evidence="2">Uncharacterized protein</fullName>
    </submittedName>
</protein>
<sequence>MFQRVISTKGFWRSVVILAAGFIFIYNIIDLWFAYDFNWSSYFENRLSKENLLRFFVANIMSGFVYGFVVTYLKFRGNIKKNDAQ</sequence>
<evidence type="ECO:0000313" key="3">
    <source>
        <dbReference type="Proteomes" id="UP000478505"/>
    </source>
</evidence>
<reference evidence="2 3" key="1">
    <citation type="submission" date="2020-02" db="EMBL/GenBank/DDBJ databases">
        <title>Flavobacteriaceae Psychroflexus bacterium YR1-1, complete genome.</title>
        <authorList>
            <person name="Li Y."/>
            <person name="Wu S."/>
        </authorList>
    </citation>
    <scope>NUCLEOTIDE SEQUENCE [LARGE SCALE GENOMIC DNA]</scope>
    <source>
        <strain evidence="2 3">YR1-1</strain>
    </source>
</reference>
<dbReference type="Proteomes" id="UP000478505">
    <property type="component" value="Unassembled WGS sequence"/>
</dbReference>
<feature type="transmembrane region" description="Helical" evidence="1">
    <location>
        <begin position="55"/>
        <end position="75"/>
    </location>
</feature>
<keyword evidence="3" id="KW-1185">Reference proteome</keyword>
<evidence type="ECO:0000256" key="1">
    <source>
        <dbReference type="SAM" id="Phobius"/>
    </source>
</evidence>
<comment type="caution">
    <text evidence="2">The sequence shown here is derived from an EMBL/GenBank/DDBJ whole genome shotgun (WGS) entry which is preliminary data.</text>
</comment>
<evidence type="ECO:0000313" key="2">
    <source>
        <dbReference type="EMBL" id="NEV93239.1"/>
    </source>
</evidence>
<proteinExistence type="predicted"/>
<feature type="transmembrane region" description="Helical" evidence="1">
    <location>
        <begin position="12"/>
        <end position="35"/>
    </location>
</feature>
<dbReference type="AlphaFoldDB" id="A0A6B3QYM2"/>
<organism evidence="2 3">
    <name type="scientific">Psychroflexus aurantiacus</name>
    <dbReference type="NCBI Taxonomy" id="2709310"/>
    <lineage>
        <taxon>Bacteria</taxon>
        <taxon>Pseudomonadati</taxon>
        <taxon>Bacteroidota</taxon>
        <taxon>Flavobacteriia</taxon>
        <taxon>Flavobacteriales</taxon>
        <taxon>Flavobacteriaceae</taxon>
        <taxon>Psychroflexus</taxon>
    </lineage>
</organism>
<accession>A0A6B3QYM2</accession>
<dbReference type="EMBL" id="JAAIKD010000002">
    <property type="protein sequence ID" value="NEV93239.1"/>
    <property type="molecule type" value="Genomic_DNA"/>
</dbReference>
<gene>
    <name evidence="2" type="ORF">G3567_03630</name>
</gene>
<keyword evidence="1" id="KW-1133">Transmembrane helix</keyword>
<dbReference type="RefSeq" id="WP_164003967.1">
    <property type="nucleotide sequence ID" value="NZ_JAAIKD010000002.1"/>
</dbReference>